<comment type="caution">
    <text evidence="2">The sequence shown here is derived from an EMBL/GenBank/DDBJ whole genome shotgun (WGS) entry which is preliminary data.</text>
</comment>
<evidence type="ECO:0000256" key="1">
    <source>
        <dbReference type="SAM" id="MobiDB-lite"/>
    </source>
</evidence>
<evidence type="ECO:0000313" key="2">
    <source>
        <dbReference type="EMBL" id="KAF9536100.1"/>
    </source>
</evidence>
<dbReference type="Proteomes" id="UP000723463">
    <property type="component" value="Unassembled WGS sequence"/>
</dbReference>
<protein>
    <submittedName>
        <fullName evidence="2">Uncharacterized protein</fullName>
    </submittedName>
</protein>
<organism evidence="2 3">
    <name type="scientific">Mortierella hygrophila</name>
    <dbReference type="NCBI Taxonomy" id="979708"/>
    <lineage>
        <taxon>Eukaryota</taxon>
        <taxon>Fungi</taxon>
        <taxon>Fungi incertae sedis</taxon>
        <taxon>Mucoromycota</taxon>
        <taxon>Mortierellomycotina</taxon>
        <taxon>Mortierellomycetes</taxon>
        <taxon>Mortierellales</taxon>
        <taxon>Mortierellaceae</taxon>
        <taxon>Mortierella</taxon>
    </lineage>
</organism>
<proteinExistence type="predicted"/>
<feature type="compositionally biased region" description="Basic residues" evidence="1">
    <location>
        <begin position="204"/>
        <end position="216"/>
    </location>
</feature>
<dbReference type="EMBL" id="JAAAXW010001031">
    <property type="protein sequence ID" value="KAF9536100.1"/>
    <property type="molecule type" value="Genomic_DNA"/>
</dbReference>
<reference evidence="2" key="1">
    <citation type="journal article" date="2020" name="Fungal Divers.">
        <title>Resolving the Mortierellaceae phylogeny through synthesis of multi-gene phylogenetics and phylogenomics.</title>
        <authorList>
            <person name="Vandepol N."/>
            <person name="Liber J."/>
            <person name="Desiro A."/>
            <person name="Na H."/>
            <person name="Kennedy M."/>
            <person name="Barry K."/>
            <person name="Grigoriev I.V."/>
            <person name="Miller A.N."/>
            <person name="O'Donnell K."/>
            <person name="Stajich J.E."/>
            <person name="Bonito G."/>
        </authorList>
    </citation>
    <scope>NUCLEOTIDE SEQUENCE</scope>
    <source>
        <strain evidence="2">NRRL 2591</strain>
    </source>
</reference>
<accession>A0A9P6EVU2</accession>
<feature type="region of interest" description="Disordered" evidence="1">
    <location>
        <begin position="183"/>
        <end position="216"/>
    </location>
</feature>
<gene>
    <name evidence="2" type="ORF">EC957_000413</name>
</gene>
<name>A0A9P6EVU2_9FUNG</name>
<evidence type="ECO:0000313" key="3">
    <source>
        <dbReference type="Proteomes" id="UP000723463"/>
    </source>
</evidence>
<dbReference type="AlphaFoldDB" id="A0A9P6EVU2"/>
<feature type="non-terminal residue" evidence="2">
    <location>
        <position position="216"/>
    </location>
</feature>
<sequence length="216" mass="24049">MIIKDRFFQDPTINPSQTDALNWLTKTAPGRLVTTFLTDVGLPPDKHDKGYRKVTRVMDMDGEEGLREHLGCLRAETFDPKEWHSKGYILKGSIRTNGRLLQLLAFKLKELQSVRYRRVPEDRLPNPLVTTIGGTNSYLTESRNVFSTTADVESLLAADPNQVAVLSLDLGTSCVVGATISLPPGQTPATLAQPHGKEGDEKLKKKKKTRRGKRKP</sequence>
<keyword evidence="3" id="KW-1185">Reference proteome</keyword>